<evidence type="ECO:0000313" key="2">
    <source>
        <dbReference type="EMBL" id="MDP5136134.1"/>
    </source>
</evidence>
<evidence type="ECO:0000256" key="1">
    <source>
        <dbReference type="SAM" id="SignalP"/>
    </source>
</evidence>
<evidence type="ECO:0000313" key="3">
    <source>
        <dbReference type="Proteomes" id="UP001231109"/>
    </source>
</evidence>
<feature type="chain" id="PRO_5046666351" evidence="1">
    <location>
        <begin position="20"/>
        <end position="102"/>
    </location>
</feature>
<comment type="caution">
    <text evidence="2">The sequence shown here is derived from an EMBL/GenBank/DDBJ whole genome shotgun (WGS) entry which is preliminary data.</text>
</comment>
<keyword evidence="1" id="KW-0732">Signal</keyword>
<dbReference type="EMBL" id="JAPJDZ010000019">
    <property type="protein sequence ID" value="MDP5136134.1"/>
    <property type="molecule type" value="Genomic_DNA"/>
</dbReference>
<dbReference type="PROSITE" id="PS51257">
    <property type="entry name" value="PROKAR_LIPOPROTEIN"/>
    <property type="match status" value="1"/>
</dbReference>
<keyword evidence="3" id="KW-1185">Reference proteome</keyword>
<protein>
    <submittedName>
        <fullName evidence="2">Cobalt transporter</fullName>
    </submittedName>
</protein>
<organism evidence="2 3">
    <name type="scientific">Rheinheimera baltica</name>
    <dbReference type="NCBI Taxonomy" id="67576"/>
    <lineage>
        <taxon>Bacteria</taxon>
        <taxon>Pseudomonadati</taxon>
        <taxon>Pseudomonadota</taxon>
        <taxon>Gammaproteobacteria</taxon>
        <taxon>Chromatiales</taxon>
        <taxon>Chromatiaceae</taxon>
        <taxon>Rheinheimera</taxon>
    </lineage>
</organism>
<reference evidence="2 3" key="1">
    <citation type="submission" date="2022-11" db="EMBL/GenBank/DDBJ databases">
        <title>Viruses from the air-sea interface of a natural surface slick.</title>
        <authorList>
            <person name="Rahlff J."/>
            <person name="Holmfeldt K."/>
        </authorList>
    </citation>
    <scope>NUCLEOTIDE SEQUENCE [LARGE SCALE GENOMIC DNA]</scope>
    <source>
        <strain evidence="2 3">SMS4</strain>
    </source>
</reference>
<accession>A0ABT9HYB1</accession>
<proteinExistence type="predicted"/>
<dbReference type="RefSeq" id="WP_305975362.1">
    <property type="nucleotide sequence ID" value="NZ_JAPJDZ010000019.1"/>
</dbReference>
<dbReference type="Proteomes" id="UP001231109">
    <property type="component" value="Unassembled WGS sequence"/>
</dbReference>
<feature type="signal peptide" evidence="1">
    <location>
        <begin position="1"/>
        <end position="19"/>
    </location>
</feature>
<name>A0ABT9HYB1_9GAMM</name>
<gene>
    <name evidence="2" type="ORF">ORJ04_09255</name>
</gene>
<sequence length="102" mass="11179">MLRKTLGLLILLAVMLNHAVVACDAMVMHLPDHDHAYTSLNDNHSNSIADNADHHSDHAHVTCHIAFFHGIDLLNFSDSAIIDASQAIRPISYRPPVPPPNS</sequence>